<evidence type="ECO:0000313" key="4">
    <source>
        <dbReference type="Proteomes" id="UP000317238"/>
    </source>
</evidence>
<dbReference type="Proteomes" id="UP000317238">
    <property type="component" value="Unassembled WGS sequence"/>
</dbReference>
<gene>
    <name evidence="3" type="ORF">Pan14r_28460</name>
</gene>
<feature type="domain" description="Polysaccharide export protein N-terminal" evidence="2">
    <location>
        <begin position="239"/>
        <end position="287"/>
    </location>
</feature>
<evidence type="ECO:0000256" key="1">
    <source>
        <dbReference type="ARBA" id="ARBA00022729"/>
    </source>
</evidence>
<name>A0A5C5Y6G5_9PLAN</name>
<evidence type="ECO:0000313" key="3">
    <source>
        <dbReference type="EMBL" id="TWT70539.1"/>
    </source>
</evidence>
<dbReference type="PANTHER" id="PTHR33619">
    <property type="entry name" value="POLYSACCHARIDE EXPORT PROTEIN GFCE-RELATED"/>
    <property type="match status" value="1"/>
</dbReference>
<dbReference type="PANTHER" id="PTHR33619:SF3">
    <property type="entry name" value="POLYSACCHARIDE EXPORT PROTEIN GFCE-RELATED"/>
    <property type="match status" value="1"/>
</dbReference>
<dbReference type="InterPro" id="IPR003715">
    <property type="entry name" value="Poly_export_N"/>
</dbReference>
<dbReference type="Gene3D" id="3.30.1950.10">
    <property type="entry name" value="wza like domain"/>
    <property type="match status" value="2"/>
</dbReference>
<proteinExistence type="predicted"/>
<feature type="domain" description="Polysaccharide export protein N-terminal" evidence="2">
    <location>
        <begin position="96"/>
        <end position="168"/>
    </location>
</feature>
<dbReference type="GO" id="GO:0015159">
    <property type="term" value="F:polysaccharide transmembrane transporter activity"/>
    <property type="evidence" value="ECO:0007669"/>
    <property type="project" value="InterPro"/>
</dbReference>
<protein>
    <submittedName>
        <fullName evidence="3">Polysaccharide biosynthesis/export protein</fullName>
    </submittedName>
</protein>
<keyword evidence="1" id="KW-0732">Signal</keyword>
<dbReference type="Pfam" id="PF02563">
    <property type="entry name" value="Poly_export"/>
    <property type="match status" value="2"/>
</dbReference>
<organism evidence="3 4">
    <name type="scientific">Crateriforma conspicua</name>
    <dbReference type="NCBI Taxonomy" id="2527996"/>
    <lineage>
        <taxon>Bacteria</taxon>
        <taxon>Pseudomonadati</taxon>
        <taxon>Planctomycetota</taxon>
        <taxon>Planctomycetia</taxon>
        <taxon>Planctomycetales</taxon>
        <taxon>Planctomycetaceae</taxon>
        <taxon>Crateriforma</taxon>
    </lineage>
</organism>
<accession>A0A5C5Y6G5</accession>
<comment type="caution">
    <text evidence="3">The sequence shown here is derived from an EMBL/GenBank/DDBJ whole genome shotgun (WGS) entry which is preliminary data.</text>
</comment>
<dbReference type="RefSeq" id="WP_165701427.1">
    <property type="nucleotide sequence ID" value="NZ_CP036319.1"/>
</dbReference>
<reference evidence="3 4" key="1">
    <citation type="submission" date="2019-02" db="EMBL/GenBank/DDBJ databases">
        <title>Deep-cultivation of Planctomycetes and their phenomic and genomic characterization uncovers novel biology.</title>
        <authorList>
            <person name="Wiegand S."/>
            <person name="Jogler M."/>
            <person name="Boedeker C."/>
            <person name="Pinto D."/>
            <person name="Vollmers J."/>
            <person name="Rivas-Marin E."/>
            <person name="Kohn T."/>
            <person name="Peeters S.H."/>
            <person name="Heuer A."/>
            <person name="Rast P."/>
            <person name="Oberbeckmann S."/>
            <person name="Bunk B."/>
            <person name="Jeske O."/>
            <person name="Meyerdierks A."/>
            <person name="Storesund J.E."/>
            <person name="Kallscheuer N."/>
            <person name="Luecker S."/>
            <person name="Lage O.M."/>
            <person name="Pohl T."/>
            <person name="Merkel B.J."/>
            <person name="Hornburger P."/>
            <person name="Mueller R.-W."/>
            <person name="Bruemmer F."/>
            <person name="Labrenz M."/>
            <person name="Spormann A.M."/>
            <person name="Op Den Camp H."/>
            <person name="Overmann J."/>
            <person name="Amann R."/>
            <person name="Jetten M.S.M."/>
            <person name="Mascher T."/>
            <person name="Medema M.H."/>
            <person name="Devos D.P."/>
            <person name="Kaster A.-K."/>
            <person name="Ovreas L."/>
            <person name="Rohde M."/>
            <person name="Galperin M.Y."/>
            <person name="Jogler C."/>
        </authorList>
    </citation>
    <scope>NUCLEOTIDE SEQUENCE [LARGE SCALE GENOMIC DNA]</scope>
    <source>
        <strain evidence="3 4">Pan14r</strain>
    </source>
</reference>
<sequence length="430" mass="46447">MPTIRIHVLVILGILPLASGCHLTRHQKGIAARAQKVAIEPANTPRELCKTTLPTYRIEPPDILDIEAVRIVPRSDYRLNTTDVLRIQVKRAEFRRLAPGDTVTIRVPAAPALAPIDDLFLIQPDGTVSLGANYGSVKIAGDTLEQAEERIETKLDEILKLPETYVALSQAGVPVDGEFSIELDGTVDFGAPYGAVALDGLTITKARQMLNEHFKQFFEAPAITINLLQASILQQIVGEHMVGPDGSITLGIYGSVPVAGLTVAEVSELVEAQLAIYLDEPQVATSVLSYNSKVFYIIANGGGLGDGVYRFPVTGNETVLDALSLIQGLPQGSSYRMWVARPTPEKGQYVTMPIDWADLTSLAATETNYQLLPGDRLYIDHDPMMAFDNGIAKLTAPLERIMGFSILGAETATRMSGKVLSGGGNPRTNF</sequence>
<keyword evidence="4" id="KW-1185">Reference proteome</keyword>
<dbReference type="EMBL" id="SJPL01000001">
    <property type="protein sequence ID" value="TWT70539.1"/>
    <property type="molecule type" value="Genomic_DNA"/>
</dbReference>
<dbReference type="InterPro" id="IPR049712">
    <property type="entry name" value="Poly_export"/>
</dbReference>
<dbReference type="PROSITE" id="PS51257">
    <property type="entry name" value="PROKAR_LIPOPROTEIN"/>
    <property type="match status" value="1"/>
</dbReference>
<evidence type="ECO:0000259" key="2">
    <source>
        <dbReference type="Pfam" id="PF02563"/>
    </source>
</evidence>
<dbReference type="AlphaFoldDB" id="A0A5C5Y6G5"/>